<dbReference type="Proteomes" id="UP000193335">
    <property type="component" value="Unassembled WGS sequence"/>
</dbReference>
<dbReference type="AlphaFoldDB" id="A0A1Y2JK64"/>
<organism evidence="1 2">
    <name type="scientific">Bradyrhizobium japonicum</name>
    <dbReference type="NCBI Taxonomy" id="375"/>
    <lineage>
        <taxon>Bacteria</taxon>
        <taxon>Pseudomonadati</taxon>
        <taxon>Pseudomonadota</taxon>
        <taxon>Alphaproteobacteria</taxon>
        <taxon>Hyphomicrobiales</taxon>
        <taxon>Nitrobacteraceae</taxon>
        <taxon>Bradyrhizobium</taxon>
    </lineage>
</organism>
<sequence length="103" mass="11003">MMDLALMLELLIDDPGSRAPAVLLRSEGLRLIDELNYVVGLDPLVDDTTGVSVPQLCARLAAAGYKLRPSIDAPTFADRRRRHGGCVRAAAEHLGTTAAPLLP</sequence>
<dbReference type="RefSeq" id="WP_085402051.1">
    <property type="nucleotide sequence ID" value="NZ_NAFL01000261.1"/>
</dbReference>
<reference evidence="1 2" key="1">
    <citation type="submission" date="2017-03" db="EMBL/GenBank/DDBJ databases">
        <title>Whole genome sequences of fourteen strains of Bradyrhizobium canariense and one strain of Bradyrhizobium japonicum isolated from Lupinus (Papilionoideae: Genisteae) species in Algeria.</title>
        <authorList>
            <person name="Crovadore J."/>
            <person name="Chekireb D."/>
            <person name="Brachmann A."/>
            <person name="Chablais R."/>
            <person name="Cochard B."/>
            <person name="Lefort F."/>
        </authorList>
    </citation>
    <scope>NUCLEOTIDE SEQUENCE [LARGE SCALE GENOMIC DNA]</scope>
    <source>
        <strain evidence="1 2">UBMA197</strain>
    </source>
</reference>
<evidence type="ECO:0000313" key="2">
    <source>
        <dbReference type="Proteomes" id="UP000193335"/>
    </source>
</evidence>
<protein>
    <submittedName>
        <fullName evidence="1">Uncharacterized protein</fullName>
    </submittedName>
</protein>
<name>A0A1Y2JK64_BRAJP</name>
<dbReference type="EMBL" id="NAFL01000261">
    <property type="protein sequence ID" value="OSJ30396.1"/>
    <property type="molecule type" value="Genomic_DNA"/>
</dbReference>
<comment type="caution">
    <text evidence="1">The sequence shown here is derived from an EMBL/GenBank/DDBJ whole genome shotgun (WGS) entry which is preliminary data.</text>
</comment>
<accession>A0A1Y2JK64</accession>
<proteinExistence type="predicted"/>
<evidence type="ECO:0000313" key="1">
    <source>
        <dbReference type="EMBL" id="OSJ30396.1"/>
    </source>
</evidence>
<gene>
    <name evidence="1" type="ORF">BSZ19_24600</name>
</gene>